<evidence type="ECO:0000256" key="3">
    <source>
        <dbReference type="ARBA" id="ARBA00023125"/>
    </source>
</evidence>
<comment type="similarity">
    <text evidence="1">Belongs to the LysR transcriptional regulatory family.</text>
</comment>
<evidence type="ECO:0000313" key="7">
    <source>
        <dbReference type="Proteomes" id="UP000244906"/>
    </source>
</evidence>
<proteinExistence type="inferred from homology"/>
<dbReference type="Pfam" id="PF03466">
    <property type="entry name" value="LysR_substrate"/>
    <property type="match status" value="1"/>
</dbReference>
<dbReference type="Gene3D" id="1.10.10.10">
    <property type="entry name" value="Winged helix-like DNA-binding domain superfamily/Winged helix DNA-binding domain"/>
    <property type="match status" value="1"/>
</dbReference>
<keyword evidence="4" id="KW-0804">Transcription</keyword>
<dbReference type="InterPro" id="IPR036388">
    <property type="entry name" value="WH-like_DNA-bd_sf"/>
</dbReference>
<evidence type="ECO:0000313" key="6">
    <source>
        <dbReference type="EMBL" id="PVZ71765.1"/>
    </source>
</evidence>
<gene>
    <name evidence="6" type="ORF">DC094_01690</name>
</gene>
<evidence type="ECO:0000256" key="2">
    <source>
        <dbReference type="ARBA" id="ARBA00023015"/>
    </source>
</evidence>
<dbReference type="PANTHER" id="PTHR30537:SF3">
    <property type="entry name" value="TRANSCRIPTIONAL REGULATORY PROTEIN"/>
    <property type="match status" value="1"/>
</dbReference>
<dbReference type="PROSITE" id="PS50931">
    <property type="entry name" value="HTH_LYSR"/>
    <property type="match status" value="1"/>
</dbReference>
<evidence type="ECO:0000256" key="4">
    <source>
        <dbReference type="ARBA" id="ARBA00023163"/>
    </source>
</evidence>
<feature type="domain" description="HTH lysR-type" evidence="5">
    <location>
        <begin position="24"/>
        <end position="71"/>
    </location>
</feature>
<accession>A0A2V1H4R2</accession>
<dbReference type="Pfam" id="PF00126">
    <property type="entry name" value="HTH_1"/>
    <property type="match status" value="1"/>
</dbReference>
<dbReference type="RefSeq" id="WP_116685353.1">
    <property type="nucleotide sequence ID" value="NZ_CAWNYD010000001.1"/>
</dbReference>
<dbReference type="InterPro" id="IPR058163">
    <property type="entry name" value="LysR-type_TF_proteobact-type"/>
</dbReference>
<dbReference type="PANTHER" id="PTHR30537">
    <property type="entry name" value="HTH-TYPE TRANSCRIPTIONAL REGULATOR"/>
    <property type="match status" value="1"/>
</dbReference>
<sequence>MTTQNDISSMQKLFGSNELLFIYALCQGGTLEKAAKLLEKNPSSVYRAIQKIEQAIGAPLFTRSKQGYAPNDLARELAVQGEVVFKAINTANDFLSSGQRDGKVTLKITTTDLLFSCCLLPIFARYSDENPAIDFNISISNDTSMLWEREFDLAIRPTNFPPETMIGRKITQFSHKVSASNAYWEKLKSNKTVQTWLIPGGEIKNHYYKIWSQENAQADACFHSFDSMLAIRNAAMAGIGQAILPDLKGALDGLVEDSRCHFAEKTDLWLLYHPDSRANQAISDFARYIQSELSDR</sequence>
<protein>
    <recommendedName>
        <fullName evidence="5">HTH lysR-type domain-containing protein</fullName>
    </recommendedName>
</protein>
<keyword evidence="3" id="KW-0238">DNA-binding</keyword>
<dbReference type="Proteomes" id="UP000244906">
    <property type="component" value="Unassembled WGS sequence"/>
</dbReference>
<reference evidence="6 7" key="1">
    <citation type="submission" date="2018-04" db="EMBL/GenBank/DDBJ databases">
        <title>Thalassorhabdus spongiae gen. nov., sp. nov., isolated from a marine sponge in South-West Iceland.</title>
        <authorList>
            <person name="Knobloch S."/>
            <person name="Daussin A."/>
            <person name="Johannsson R."/>
            <person name="Marteinsson V.T."/>
        </authorList>
    </citation>
    <scope>NUCLEOTIDE SEQUENCE [LARGE SCALE GENOMIC DNA]</scope>
    <source>
        <strain evidence="6 7">Hp12</strain>
    </source>
</reference>
<dbReference type="InterPro" id="IPR005119">
    <property type="entry name" value="LysR_subst-bd"/>
</dbReference>
<dbReference type="GO" id="GO:0003700">
    <property type="term" value="F:DNA-binding transcription factor activity"/>
    <property type="evidence" value="ECO:0007669"/>
    <property type="project" value="InterPro"/>
</dbReference>
<dbReference type="GO" id="GO:0006351">
    <property type="term" value="P:DNA-templated transcription"/>
    <property type="evidence" value="ECO:0007669"/>
    <property type="project" value="TreeGrafter"/>
</dbReference>
<evidence type="ECO:0000259" key="5">
    <source>
        <dbReference type="PROSITE" id="PS50931"/>
    </source>
</evidence>
<keyword evidence="7" id="KW-1185">Reference proteome</keyword>
<keyword evidence="2" id="KW-0805">Transcription regulation</keyword>
<evidence type="ECO:0000256" key="1">
    <source>
        <dbReference type="ARBA" id="ARBA00009437"/>
    </source>
</evidence>
<dbReference type="OrthoDB" id="570111at2"/>
<dbReference type="SUPFAM" id="SSF46785">
    <property type="entry name" value="Winged helix' DNA-binding domain"/>
    <property type="match status" value="1"/>
</dbReference>
<comment type="caution">
    <text evidence="6">The sequence shown here is derived from an EMBL/GenBank/DDBJ whole genome shotgun (WGS) entry which is preliminary data.</text>
</comment>
<dbReference type="EMBL" id="QDDL01000001">
    <property type="protein sequence ID" value="PVZ71765.1"/>
    <property type="molecule type" value="Genomic_DNA"/>
</dbReference>
<dbReference type="InterPro" id="IPR000847">
    <property type="entry name" value="LysR_HTH_N"/>
</dbReference>
<dbReference type="GO" id="GO:0043565">
    <property type="term" value="F:sequence-specific DNA binding"/>
    <property type="evidence" value="ECO:0007669"/>
    <property type="project" value="TreeGrafter"/>
</dbReference>
<name>A0A2V1H4R2_9GAMM</name>
<dbReference type="InterPro" id="IPR036390">
    <property type="entry name" value="WH_DNA-bd_sf"/>
</dbReference>
<dbReference type="SUPFAM" id="SSF53850">
    <property type="entry name" value="Periplasmic binding protein-like II"/>
    <property type="match status" value="1"/>
</dbReference>
<dbReference type="AlphaFoldDB" id="A0A2V1H4R2"/>
<organism evidence="6 7">
    <name type="scientific">Pelagibaculum spongiae</name>
    <dbReference type="NCBI Taxonomy" id="2080658"/>
    <lineage>
        <taxon>Bacteria</taxon>
        <taxon>Pseudomonadati</taxon>
        <taxon>Pseudomonadota</taxon>
        <taxon>Gammaproteobacteria</taxon>
        <taxon>Oceanospirillales</taxon>
        <taxon>Pelagibaculum</taxon>
    </lineage>
</organism>
<dbReference type="Gene3D" id="3.40.190.290">
    <property type="match status" value="1"/>
</dbReference>